<evidence type="ECO:0000313" key="2">
    <source>
        <dbReference type="Proteomes" id="UP000008068"/>
    </source>
</evidence>
<reference evidence="2" key="1">
    <citation type="submission" date="2011-07" db="EMBL/GenBank/DDBJ databases">
        <authorList>
            <consortium name="Caenorhabditis brenneri Sequencing and Analysis Consortium"/>
            <person name="Wilson R.K."/>
        </authorList>
    </citation>
    <scope>NUCLEOTIDE SEQUENCE [LARGE SCALE GENOMIC DNA]</scope>
    <source>
        <strain evidence="2">PB2801</strain>
    </source>
</reference>
<gene>
    <name evidence="1" type="ORF">CAEBREN_01389</name>
</gene>
<dbReference type="eggNOG" id="ENOG502TJQQ">
    <property type="taxonomic scope" value="Eukaryota"/>
</dbReference>
<dbReference type="InterPro" id="IPR021942">
    <property type="entry name" value="DUF3557"/>
</dbReference>
<dbReference type="AlphaFoldDB" id="G0P9W3"/>
<keyword evidence="2" id="KW-1185">Reference proteome</keyword>
<dbReference type="PANTHER" id="PTHR31379">
    <property type="entry name" value="F-BOX C PROTEIN-RELATED-RELATED"/>
    <property type="match status" value="1"/>
</dbReference>
<evidence type="ECO:0008006" key="3">
    <source>
        <dbReference type="Google" id="ProtNLM"/>
    </source>
</evidence>
<protein>
    <recommendedName>
        <fullName evidence="3">F-box C protein</fullName>
    </recommendedName>
</protein>
<organism evidence="2">
    <name type="scientific">Caenorhabditis brenneri</name>
    <name type="common">Nematode worm</name>
    <dbReference type="NCBI Taxonomy" id="135651"/>
    <lineage>
        <taxon>Eukaryota</taxon>
        <taxon>Metazoa</taxon>
        <taxon>Ecdysozoa</taxon>
        <taxon>Nematoda</taxon>
        <taxon>Chromadorea</taxon>
        <taxon>Rhabditida</taxon>
        <taxon>Rhabditina</taxon>
        <taxon>Rhabditomorpha</taxon>
        <taxon>Rhabditoidea</taxon>
        <taxon>Rhabditidae</taxon>
        <taxon>Peloderinae</taxon>
        <taxon>Caenorhabditis</taxon>
    </lineage>
</organism>
<accession>G0P9W3</accession>
<dbReference type="OMA" id="ANTEPFE"/>
<evidence type="ECO:0000313" key="1">
    <source>
        <dbReference type="EMBL" id="EGT48772.1"/>
    </source>
</evidence>
<dbReference type="Pfam" id="PF12078">
    <property type="entry name" value="DUF3557"/>
    <property type="match status" value="1"/>
</dbReference>
<dbReference type="Proteomes" id="UP000008068">
    <property type="component" value="Unassembled WGS sequence"/>
</dbReference>
<sequence>MLPASPMTYEPLKCILQYINPNLRISLTLRCPAVRTAEKSVPLALNTVELAPFTTKINETEYKIGAIRHFKEGTQKIDNFELDAKNGGVEYDLDEHGVLDQSSEKEVLPGDLTLLKFCSRHSTIEYQNEELLDFVANELKKAEKFSEVSDPEEFDLREYIHFRSTENSENSTNRFKQLGKFWGSRLKGDVYECDEGRILQVTNENLTRGEFEKIQNEIQKLRDLLKSGSCSGQILFTVTSPDGKVEVKKLENTRKIHIAMKNLNGMVFGRRKMPIQIKNLKMHVGERNQGTIRLPENLKIHVENLEVGRGMEEYIDQFQRILSSPPKSISLIEYHSASPVIDSARILKIENFGGCIYLLRRIHTLSNREVHVNNAWMKAEIFGEIVENWLKNGKEIGTWWSFLIIETDQISQNILKVMKEIPNGRVEKNKSCLLFPHRITFPLSASANLVVSSQKKDKEMPWRTWILNLKVEENEL</sequence>
<name>G0P9W3_CAEBE</name>
<dbReference type="InParanoid" id="G0P9W3"/>
<dbReference type="EMBL" id="GL380159">
    <property type="protein sequence ID" value="EGT48772.1"/>
    <property type="molecule type" value="Genomic_DNA"/>
</dbReference>
<dbReference type="PANTHER" id="PTHR31379:SF1">
    <property type="entry name" value="F-BOX C PROTEIN-RELATED"/>
    <property type="match status" value="1"/>
</dbReference>
<proteinExistence type="predicted"/>
<dbReference type="HOGENOM" id="CLU_042576_0_1_1"/>